<dbReference type="EMBL" id="CP063304">
    <property type="protein sequence ID" value="QOV19492.1"/>
    <property type="molecule type" value="Genomic_DNA"/>
</dbReference>
<dbReference type="PANTHER" id="PTHR35007:SF2">
    <property type="entry name" value="PILUS ASSEMBLE PROTEIN"/>
    <property type="match status" value="1"/>
</dbReference>
<keyword evidence="2" id="KW-1003">Cell membrane</keyword>
<accession>A0A7M2RJH3</accession>
<keyword evidence="9" id="KW-1185">Reference proteome</keyword>
<sequence>MQKKPLIIFAISGVVLSAACMIKDYSTNRIITGYRLERNPFGSGQREETLDFEISDGVKGEITLQIPEETNTPRERKKLLKDALSQLDQQILGDNQSFSHVDHNLNLPDSLQDSPVSISWSSSRPDLIDFEGILSRDIPKNGTEVLLEAEVSLMEQSEIYQKNLKLFRPTPQTVREQLNYKIEDENSELEGKHFILPKSMDGNKITWKFKPSSTGVSLLILTFAIVLFLYLRPKKEQEQLIQTRNEQLMLDYPDIISKFLLLLSAGLSIRNCFERITMDYKKIEEEQYKKNHPVYEEIAFTYRQIKSGVSETTAYENLGKRCGCPAYKTFSTVLSQNARKGNKAIMDILEREAHNAFDQRKRNARITGEKAGTKLLVPMILMLGIVFLILMVPAYLSFTKI</sequence>
<evidence type="ECO:0000256" key="5">
    <source>
        <dbReference type="ARBA" id="ARBA00023136"/>
    </source>
</evidence>
<keyword evidence="5 6" id="KW-0472">Membrane</keyword>
<gene>
    <name evidence="8" type="ORF">INP51_00460</name>
</gene>
<dbReference type="Pfam" id="PF00482">
    <property type="entry name" value="T2SSF"/>
    <property type="match status" value="1"/>
</dbReference>
<evidence type="ECO:0000256" key="2">
    <source>
        <dbReference type="ARBA" id="ARBA00022475"/>
    </source>
</evidence>
<dbReference type="AlphaFoldDB" id="A0A7M2RJH3"/>
<dbReference type="InterPro" id="IPR018076">
    <property type="entry name" value="T2SS_GspF_dom"/>
</dbReference>
<dbReference type="RefSeq" id="WP_193735812.1">
    <property type="nucleotide sequence ID" value="NZ_CP063304.1"/>
</dbReference>
<proteinExistence type="predicted"/>
<dbReference type="KEGG" id="bliq:INP51_00460"/>
<organism evidence="8 9">
    <name type="scientific">Blautia liquoris</name>
    <dbReference type="NCBI Taxonomy" id="2779518"/>
    <lineage>
        <taxon>Bacteria</taxon>
        <taxon>Bacillati</taxon>
        <taxon>Bacillota</taxon>
        <taxon>Clostridia</taxon>
        <taxon>Lachnospirales</taxon>
        <taxon>Lachnospiraceae</taxon>
        <taxon>Blautia</taxon>
    </lineage>
</organism>
<feature type="transmembrane region" description="Helical" evidence="6">
    <location>
        <begin position="375"/>
        <end position="396"/>
    </location>
</feature>
<dbReference type="Proteomes" id="UP000593601">
    <property type="component" value="Chromosome"/>
</dbReference>
<evidence type="ECO:0000256" key="6">
    <source>
        <dbReference type="SAM" id="Phobius"/>
    </source>
</evidence>
<evidence type="ECO:0000313" key="9">
    <source>
        <dbReference type="Proteomes" id="UP000593601"/>
    </source>
</evidence>
<dbReference type="PANTHER" id="PTHR35007">
    <property type="entry name" value="INTEGRAL MEMBRANE PROTEIN-RELATED"/>
    <property type="match status" value="1"/>
</dbReference>
<reference evidence="8 9" key="1">
    <citation type="submission" date="2020-10" db="EMBL/GenBank/DDBJ databases">
        <title>Blautia liquoris sp.nov., isolated from the mud in a fermentation cellar used for the production of Chinese strong-flavoured liquor.</title>
        <authorList>
            <person name="Lu L."/>
        </authorList>
    </citation>
    <scope>NUCLEOTIDE SEQUENCE [LARGE SCALE GENOMIC DNA]</scope>
    <source>
        <strain evidence="8 9">LZLJ-3</strain>
    </source>
</reference>
<feature type="domain" description="Type II secretion system protein GspF" evidence="7">
    <location>
        <begin position="258"/>
        <end position="393"/>
    </location>
</feature>
<evidence type="ECO:0000256" key="3">
    <source>
        <dbReference type="ARBA" id="ARBA00022692"/>
    </source>
</evidence>
<evidence type="ECO:0000256" key="1">
    <source>
        <dbReference type="ARBA" id="ARBA00004651"/>
    </source>
</evidence>
<evidence type="ECO:0000259" key="7">
    <source>
        <dbReference type="Pfam" id="PF00482"/>
    </source>
</evidence>
<name>A0A7M2RJH3_9FIRM</name>
<feature type="transmembrane region" description="Helical" evidence="6">
    <location>
        <begin position="214"/>
        <end position="231"/>
    </location>
</feature>
<protein>
    <submittedName>
        <fullName evidence="8">Type II secretion system F family protein</fullName>
    </submittedName>
</protein>
<comment type="subcellular location">
    <subcellularLocation>
        <location evidence="1">Cell membrane</location>
        <topology evidence="1">Multi-pass membrane protein</topology>
    </subcellularLocation>
</comment>
<evidence type="ECO:0000313" key="8">
    <source>
        <dbReference type="EMBL" id="QOV19492.1"/>
    </source>
</evidence>
<dbReference type="PROSITE" id="PS51257">
    <property type="entry name" value="PROKAR_LIPOPROTEIN"/>
    <property type="match status" value="1"/>
</dbReference>
<keyword evidence="3 6" id="KW-0812">Transmembrane</keyword>
<dbReference type="GO" id="GO:0005886">
    <property type="term" value="C:plasma membrane"/>
    <property type="evidence" value="ECO:0007669"/>
    <property type="project" value="UniProtKB-SubCell"/>
</dbReference>
<keyword evidence="4 6" id="KW-1133">Transmembrane helix</keyword>
<evidence type="ECO:0000256" key="4">
    <source>
        <dbReference type="ARBA" id="ARBA00022989"/>
    </source>
</evidence>